<dbReference type="AlphaFoldDB" id="A0A375F804"/>
<sequence length="126" mass="13972">MRQKNDIEATHASIVHGRFSSKSGRMRGVGMNRPSNAKPKPRRQKGLSLDRRRRCARVRTGSNTQGGGEYAYPAEQPNAGAAGVRLALRYAVLPGQERWAVVRSRRTALADTALERQVRALGEFDE</sequence>
<geneLocation type="plasmid" evidence="3">
    <name>cbm2636p</name>
</geneLocation>
<accession>A0A375F804</accession>
<proteinExistence type="predicted"/>
<protein>
    <submittedName>
        <fullName evidence="2">Uncharacterized protein</fullName>
    </submittedName>
</protein>
<dbReference type="EMBL" id="LT984815">
    <property type="protein sequence ID" value="SPD69550.1"/>
    <property type="molecule type" value="Genomic_DNA"/>
</dbReference>
<keyword evidence="2" id="KW-0614">Plasmid</keyword>
<dbReference type="Proteomes" id="UP000254259">
    <property type="component" value="Plasmid CBM2636p"/>
</dbReference>
<feature type="region of interest" description="Disordered" evidence="1">
    <location>
        <begin position="1"/>
        <end position="74"/>
    </location>
</feature>
<gene>
    <name evidence="2" type="ORF">CBM2636_P20237</name>
</gene>
<organism evidence="2 3">
    <name type="scientific">Cupriavidus taiwanensis</name>
    <dbReference type="NCBI Taxonomy" id="164546"/>
    <lineage>
        <taxon>Bacteria</taxon>
        <taxon>Pseudomonadati</taxon>
        <taxon>Pseudomonadota</taxon>
        <taxon>Betaproteobacteria</taxon>
        <taxon>Burkholderiales</taxon>
        <taxon>Burkholderiaceae</taxon>
        <taxon>Cupriavidus</taxon>
    </lineage>
</organism>
<evidence type="ECO:0000313" key="2">
    <source>
        <dbReference type="EMBL" id="SPD69550.1"/>
    </source>
</evidence>
<reference evidence="2 3" key="1">
    <citation type="submission" date="2018-01" db="EMBL/GenBank/DDBJ databases">
        <authorList>
            <person name="Clerissi C."/>
        </authorList>
    </citation>
    <scope>NUCLEOTIDE SEQUENCE [LARGE SCALE GENOMIC DNA]</scope>
    <source>
        <strain evidence="2">Cupriavidus taiwanensis SWF 66322</strain>
        <plasmid evidence="3">cbm2636p</plasmid>
    </source>
</reference>
<name>A0A375F804_9BURK</name>
<feature type="compositionally biased region" description="Basic residues" evidence="1">
    <location>
        <begin position="39"/>
        <end position="57"/>
    </location>
</feature>
<evidence type="ECO:0000313" key="3">
    <source>
        <dbReference type="Proteomes" id="UP000254259"/>
    </source>
</evidence>
<evidence type="ECO:0000256" key="1">
    <source>
        <dbReference type="SAM" id="MobiDB-lite"/>
    </source>
</evidence>